<name>A0ABN7WJ62_GIGMA</name>
<evidence type="ECO:0000313" key="2">
    <source>
        <dbReference type="Proteomes" id="UP000789901"/>
    </source>
</evidence>
<keyword evidence="2" id="KW-1185">Reference proteome</keyword>
<feature type="non-terminal residue" evidence="1">
    <location>
        <position position="115"/>
    </location>
</feature>
<dbReference type="Proteomes" id="UP000789901">
    <property type="component" value="Unassembled WGS sequence"/>
</dbReference>
<protein>
    <submittedName>
        <fullName evidence="1">2237_t:CDS:1</fullName>
    </submittedName>
</protein>
<dbReference type="EMBL" id="CAJVQB010047717">
    <property type="protein sequence ID" value="CAG8833590.1"/>
    <property type="molecule type" value="Genomic_DNA"/>
</dbReference>
<evidence type="ECO:0000313" key="1">
    <source>
        <dbReference type="EMBL" id="CAG8833590.1"/>
    </source>
</evidence>
<gene>
    <name evidence="1" type="ORF">GMARGA_LOCUS31630</name>
</gene>
<reference evidence="1 2" key="1">
    <citation type="submission" date="2021-06" db="EMBL/GenBank/DDBJ databases">
        <authorList>
            <person name="Kallberg Y."/>
            <person name="Tangrot J."/>
            <person name="Rosling A."/>
        </authorList>
    </citation>
    <scope>NUCLEOTIDE SEQUENCE [LARGE SCALE GENOMIC DNA]</scope>
    <source>
        <strain evidence="1 2">120-4 pot B 10/14</strain>
    </source>
</reference>
<proteinExistence type="predicted"/>
<organism evidence="1 2">
    <name type="scientific">Gigaspora margarita</name>
    <dbReference type="NCBI Taxonomy" id="4874"/>
    <lineage>
        <taxon>Eukaryota</taxon>
        <taxon>Fungi</taxon>
        <taxon>Fungi incertae sedis</taxon>
        <taxon>Mucoromycota</taxon>
        <taxon>Glomeromycotina</taxon>
        <taxon>Glomeromycetes</taxon>
        <taxon>Diversisporales</taxon>
        <taxon>Gigasporaceae</taxon>
        <taxon>Gigaspora</taxon>
    </lineage>
</organism>
<comment type="caution">
    <text evidence="1">The sequence shown here is derived from an EMBL/GenBank/DDBJ whole genome shotgun (WGS) entry which is preliminary data.</text>
</comment>
<sequence>MLLSIRWCKDEITEFEHAQEPFLIASCNTKLAPAHGHVKKKLRFTKTMSLAKQAITLQEDNENDYELEVFLKNYIEKKLELDPAYHVGKGALYKNRIKGEQEKYQEKKKSISKPR</sequence>
<accession>A0ABN7WJ62</accession>